<dbReference type="EMBL" id="BTTX01000001">
    <property type="protein sequence ID" value="GMU05079.1"/>
    <property type="molecule type" value="Genomic_DNA"/>
</dbReference>
<evidence type="ECO:0000259" key="10">
    <source>
        <dbReference type="Pfam" id="PF13231"/>
    </source>
</evidence>
<dbReference type="Pfam" id="PF13231">
    <property type="entry name" value="PMT_2"/>
    <property type="match status" value="1"/>
</dbReference>
<feature type="transmembrane region" description="Helical" evidence="9">
    <location>
        <begin position="158"/>
        <end position="176"/>
    </location>
</feature>
<accession>A0ABQ6QM58</accession>
<comment type="caution">
    <text evidence="11">The sequence shown here is derived from an EMBL/GenBank/DDBJ whole genome shotgun (WGS) entry which is preliminary data.</text>
</comment>
<feature type="transmembrane region" description="Helical" evidence="9">
    <location>
        <begin position="445"/>
        <end position="463"/>
    </location>
</feature>
<protein>
    <submittedName>
        <fullName evidence="11">Tetratricopeptide repeat protein</fullName>
    </submittedName>
</protein>
<keyword evidence="7 9" id="KW-0472">Membrane</keyword>
<dbReference type="InterPro" id="IPR011990">
    <property type="entry name" value="TPR-like_helical_dom_sf"/>
</dbReference>
<dbReference type="Proteomes" id="UP001342631">
    <property type="component" value="Unassembled WGS sequence"/>
</dbReference>
<keyword evidence="6 9" id="KW-1133">Transmembrane helix</keyword>
<dbReference type="InterPro" id="IPR038731">
    <property type="entry name" value="RgtA/B/C-like"/>
</dbReference>
<evidence type="ECO:0000256" key="3">
    <source>
        <dbReference type="ARBA" id="ARBA00022676"/>
    </source>
</evidence>
<feature type="transmembrane region" description="Helical" evidence="9">
    <location>
        <begin position="27"/>
        <end position="47"/>
    </location>
</feature>
<feature type="region of interest" description="Disordered" evidence="8">
    <location>
        <begin position="598"/>
        <end position="617"/>
    </location>
</feature>
<feature type="transmembrane region" description="Helical" evidence="9">
    <location>
        <begin position="182"/>
        <end position="201"/>
    </location>
</feature>
<keyword evidence="4" id="KW-0808">Transferase</keyword>
<feature type="transmembrane region" description="Helical" evidence="9">
    <location>
        <begin position="278"/>
        <end position="301"/>
    </location>
</feature>
<gene>
    <name evidence="11" type="ORF">ASNO1_13310</name>
</gene>
<evidence type="ECO:0000256" key="6">
    <source>
        <dbReference type="ARBA" id="ARBA00022989"/>
    </source>
</evidence>
<dbReference type="Gene3D" id="1.25.40.10">
    <property type="entry name" value="Tetratricopeptide repeat domain"/>
    <property type="match status" value="1"/>
</dbReference>
<keyword evidence="2" id="KW-1003">Cell membrane</keyword>
<dbReference type="InterPro" id="IPR050297">
    <property type="entry name" value="LipidA_mod_glycosyltrf_83"/>
</dbReference>
<dbReference type="PANTHER" id="PTHR33908:SF11">
    <property type="entry name" value="MEMBRANE PROTEIN"/>
    <property type="match status" value="1"/>
</dbReference>
<evidence type="ECO:0000256" key="8">
    <source>
        <dbReference type="SAM" id="MobiDB-lite"/>
    </source>
</evidence>
<evidence type="ECO:0000256" key="1">
    <source>
        <dbReference type="ARBA" id="ARBA00004651"/>
    </source>
</evidence>
<keyword evidence="5 9" id="KW-0812">Transmembrane</keyword>
<name>A0ABQ6QM58_9BACT</name>
<dbReference type="SUPFAM" id="SSF48452">
    <property type="entry name" value="TPR-like"/>
    <property type="match status" value="1"/>
</dbReference>
<reference evidence="11 12" key="1">
    <citation type="journal article" date="2024" name="Arch. Microbiol.">
        <title>Corallococcus caeni sp. nov., a novel myxobacterium isolated from activated sludge.</title>
        <authorList>
            <person name="Tomita S."/>
            <person name="Nakai R."/>
            <person name="Kuroda K."/>
            <person name="Kurashita H."/>
            <person name="Hatamoto M."/>
            <person name="Yamaguchi T."/>
            <person name="Narihiro T."/>
        </authorList>
    </citation>
    <scope>NUCLEOTIDE SEQUENCE [LARGE SCALE GENOMIC DNA]</scope>
    <source>
        <strain evidence="11 12">NO1</strain>
    </source>
</reference>
<evidence type="ECO:0000313" key="11">
    <source>
        <dbReference type="EMBL" id="GMU05079.1"/>
    </source>
</evidence>
<evidence type="ECO:0000256" key="4">
    <source>
        <dbReference type="ARBA" id="ARBA00022679"/>
    </source>
</evidence>
<evidence type="ECO:0000256" key="2">
    <source>
        <dbReference type="ARBA" id="ARBA00022475"/>
    </source>
</evidence>
<feature type="transmembrane region" description="Helical" evidence="9">
    <location>
        <begin position="470"/>
        <end position="488"/>
    </location>
</feature>
<evidence type="ECO:0000256" key="9">
    <source>
        <dbReference type="SAM" id="Phobius"/>
    </source>
</evidence>
<evidence type="ECO:0000256" key="5">
    <source>
        <dbReference type="ARBA" id="ARBA00022692"/>
    </source>
</evidence>
<feature type="domain" description="Glycosyltransferase RgtA/B/C/D-like" evidence="10">
    <location>
        <begin position="140"/>
        <end position="285"/>
    </location>
</feature>
<evidence type="ECO:0000256" key="7">
    <source>
        <dbReference type="ARBA" id="ARBA00023136"/>
    </source>
</evidence>
<evidence type="ECO:0000313" key="12">
    <source>
        <dbReference type="Proteomes" id="UP001342631"/>
    </source>
</evidence>
<proteinExistence type="predicted"/>
<sequence length="617" mass="66533">MSAPSMTTPPPLTERLDGFLVRHRRRVLGGLLLLAVFLRVMVGMELAGGPLLHVHEQNPASDNYFFAQWAQHLADGDWLQRVPLHPMTAWMRRVAGQVMREHPSYPVDLGLAKDTAYDPRSMTVALWDHWLGGPTYFQEPLYPYLVALTRAAFGPDGAFVFAWQLALGVLGLFLVYRLGRALFSETAGVLAAVLGLLYAPLLVHEFTLLRDSLIVLFTLALMTALVAALERGGWRWSLFGALSGLAVLVKVPFVIFLGLALAGAVASRRCRAGDVGRVLAGLAVTLLPAVARNALVGVPWLKFNGSGTSMLAYYHMADSRPYQFSIGPGYADILIKSDGRLLPALREAIQTHASPWGFIRLSLAKVLYSLHGDEVPNNVDVALFRQASGLLRALPLPFWALGVLGAAGTVATRARWRELWPLYLGIAAALPTLVLASFISRYRLPLAAALLPLAGAGAVALLRQAQARRWGVLGVTALLAAPYVAWASRPLRDFGVDSPGGYYRSQGAMALRAGWADFAELNYREALRREPGHGQAHLGLGTALLQQGLVDDALPELRAAADGLTSGEPLLLLGRALLATGRREEGLAALHEAVAREPAGSSVRQQSEQLLSLPGGP</sequence>
<feature type="transmembrane region" description="Helical" evidence="9">
    <location>
        <begin position="213"/>
        <end position="229"/>
    </location>
</feature>
<feature type="transmembrane region" description="Helical" evidence="9">
    <location>
        <begin position="241"/>
        <end position="266"/>
    </location>
</feature>
<dbReference type="PANTHER" id="PTHR33908">
    <property type="entry name" value="MANNOSYLTRANSFERASE YKCB-RELATED"/>
    <property type="match status" value="1"/>
</dbReference>
<comment type="subcellular location">
    <subcellularLocation>
        <location evidence="1">Cell membrane</location>
        <topology evidence="1">Multi-pass membrane protein</topology>
    </subcellularLocation>
</comment>
<keyword evidence="3" id="KW-0328">Glycosyltransferase</keyword>
<keyword evidence="12" id="KW-1185">Reference proteome</keyword>
<organism evidence="11 12">
    <name type="scientific">Corallococcus caeni</name>
    <dbReference type="NCBI Taxonomy" id="3082388"/>
    <lineage>
        <taxon>Bacteria</taxon>
        <taxon>Pseudomonadati</taxon>
        <taxon>Myxococcota</taxon>
        <taxon>Myxococcia</taxon>
        <taxon>Myxococcales</taxon>
        <taxon>Cystobacterineae</taxon>
        <taxon>Myxococcaceae</taxon>
        <taxon>Corallococcus</taxon>
    </lineage>
</organism>
<feature type="transmembrane region" description="Helical" evidence="9">
    <location>
        <begin position="419"/>
        <end position="439"/>
    </location>
</feature>